<dbReference type="AlphaFoldDB" id="A0A2D0NDA8"/>
<keyword evidence="1" id="KW-0472">Membrane</keyword>
<dbReference type="InterPro" id="IPR019277">
    <property type="entry name" value="DUF2304"/>
</dbReference>
<protein>
    <recommendedName>
        <fullName evidence="4">DUF2304 domain-containing protein</fullName>
    </recommendedName>
</protein>
<dbReference type="EMBL" id="PDUD01000018">
    <property type="protein sequence ID" value="PHN06457.1"/>
    <property type="molecule type" value="Genomic_DNA"/>
</dbReference>
<dbReference type="RefSeq" id="WP_099150441.1">
    <property type="nucleotide sequence ID" value="NZ_PDUD01000018.1"/>
</dbReference>
<gene>
    <name evidence="2" type="ORF">CRP01_12885</name>
</gene>
<organism evidence="2 3">
    <name type="scientific">Flavilitoribacter nigricans (strain ATCC 23147 / DSM 23189 / NBRC 102662 / NCIMB 1420 / SS-2)</name>
    <name type="common">Lewinella nigricans</name>
    <dbReference type="NCBI Taxonomy" id="1122177"/>
    <lineage>
        <taxon>Bacteria</taxon>
        <taxon>Pseudomonadati</taxon>
        <taxon>Bacteroidota</taxon>
        <taxon>Saprospiria</taxon>
        <taxon>Saprospirales</taxon>
        <taxon>Lewinellaceae</taxon>
        <taxon>Flavilitoribacter</taxon>
    </lineage>
</organism>
<sequence>MNFQFEIYQWLVPLVSLFFIARTVMQYRANRRTFRGLVIWSTFWLCLAIFALVPNEVSQKLARILGIKDNVNAIIFIGLGILFFLIFSLSSTVDRLERQITELVREIAKGNPQKDEE</sequence>
<keyword evidence="1" id="KW-0812">Transmembrane</keyword>
<evidence type="ECO:0000256" key="1">
    <source>
        <dbReference type="SAM" id="Phobius"/>
    </source>
</evidence>
<accession>A0A2D0NDA8</accession>
<evidence type="ECO:0008006" key="4">
    <source>
        <dbReference type="Google" id="ProtNLM"/>
    </source>
</evidence>
<dbReference type="Pfam" id="PF10066">
    <property type="entry name" value="DUF2304"/>
    <property type="match status" value="1"/>
</dbReference>
<feature type="transmembrane region" description="Helical" evidence="1">
    <location>
        <begin position="37"/>
        <end position="53"/>
    </location>
</feature>
<dbReference type="Proteomes" id="UP000223913">
    <property type="component" value="Unassembled WGS sequence"/>
</dbReference>
<reference evidence="2 3" key="1">
    <citation type="submission" date="2017-10" db="EMBL/GenBank/DDBJ databases">
        <title>The draft genome sequence of Lewinella nigricans NBRC 102662.</title>
        <authorList>
            <person name="Wang K."/>
        </authorList>
    </citation>
    <scope>NUCLEOTIDE SEQUENCE [LARGE SCALE GENOMIC DNA]</scope>
    <source>
        <strain evidence="2 3">NBRC 102662</strain>
    </source>
</reference>
<keyword evidence="3" id="KW-1185">Reference proteome</keyword>
<evidence type="ECO:0000313" key="2">
    <source>
        <dbReference type="EMBL" id="PHN06457.1"/>
    </source>
</evidence>
<comment type="caution">
    <text evidence="2">The sequence shown here is derived from an EMBL/GenBank/DDBJ whole genome shotgun (WGS) entry which is preliminary data.</text>
</comment>
<keyword evidence="1" id="KW-1133">Transmembrane helix</keyword>
<evidence type="ECO:0000313" key="3">
    <source>
        <dbReference type="Proteomes" id="UP000223913"/>
    </source>
</evidence>
<feature type="transmembrane region" description="Helical" evidence="1">
    <location>
        <begin position="73"/>
        <end position="93"/>
    </location>
</feature>
<feature type="transmembrane region" description="Helical" evidence="1">
    <location>
        <begin position="7"/>
        <end position="25"/>
    </location>
</feature>
<proteinExistence type="predicted"/>
<name>A0A2D0NDA8_FLAN2</name>